<name>A0A6A6JGW4_WESOR</name>
<dbReference type="AlphaFoldDB" id="A0A6A6JGW4"/>
<dbReference type="GeneID" id="54555888"/>
<gene>
    <name evidence="1" type="ORF">EI97DRAFT_501577</name>
</gene>
<dbReference type="Proteomes" id="UP000800097">
    <property type="component" value="Unassembled WGS sequence"/>
</dbReference>
<evidence type="ECO:0000313" key="1">
    <source>
        <dbReference type="EMBL" id="KAF2275801.1"/>
    </source>
</evidence>
<protein>
    <submittedName>
        <fullName evidence="1">Uncharacterized protein</fullName>
    </submittedName>
</protein>
<dbReference type="OrthoDB" id="3741380at2759"/>
<dbReference type="RefSeq" id="XP_033653340.1">
    <property type="nucleotide sequence ID" value="XM_033802713.1"/>
</dbReference>
<organism evidence="1 2">
    <name type="scientific">Westerdykella ornata</name>
    <dbReference type="NCBI Taxonomy" id="318751"/>
    <lineage>
        <taxon>Eukaryota</taxon>
        <taxon>Fungi</taxon>
        <taxon>Dikarya</taxon>
        <taxon>Ascomycota</taxon>
        <taxon>Pezizomycotina</taxon>
        <taxon>Dothideomycetes</taxon>
        <taxon>Pleosporomycetidae</taxon>
        <taxon>Pleosporales</taxon>
        <taxon>Sporormiaceae</taxon>
        <taxon>Westerdykella</taxon>
    </lineage>
</organism>
<evidence type="ECO:0000313" key="2">
    <source>
        <dbReference type="Proteomes" id="UP000800097"/>
    </source>
</evidence>
<accession>A0A6A6JGW4</accession>
<sequence length="390" mass="43725">MGVTTVMEIYGVSREYGSPLRVVDFVLNSSSLLYNLRTSSQSLETSSSKFHFNNTSTLDTYPLPLYLPPTAPTNSPEIMTLHNSKIRHLFPTLPPEIRNEIYAYASSSSQNPATINGLPFATKTYNYSQTSVVICPIHTGNPSLLALQRYGFLEAKEYYSWLMVHAIQIRISVVFKGHVGWFSQKHWEEKMTASLQKLVKKYPWIGTAAQRDVRVLWDAKMESMAAKPGRAAEIVNAMVKTLVGFQDPRVRARDGVVSVRFHIPHSFAAAKVLHGWQFGLETFLGARAAPEARVERREVTLGDVVKRGPAKVTERFLAVPGRVEEKEVIVVQNGRVEWTSGTEGLLVMRRIVQEGRSWQEMVAVDEKGPDCWRLCPLRAECGDAEGTRGV</sequence>
<keyword evidence="2" id="KW-1185">Reference proteome</keyword>
<reference evidence="1" key="1">
    <citation type="journal article" date="2020" name="Stud. Mycol.">
        <title>101 Dothideomycetes genomes: a test case for predicting lifestyles and emergence of pathogens.</title>
        <authorList>
            <person name="Haridas S."/>
            <person name="Albert R."/>
            <person name="Binder M."/>
            <person name="Bloem J."/>
            <person name="Labutti K."/>
            <person name="Salamov A."/>
            <person name="Andreopoulos B."/>
            <person name="Baker S."/>
            <person name="Barry K."/>
            <person name="Bills G."/>
            <person name="Bluhm B."/>
            <person name="Cannon C."/>
            <person name="Castanera R."/>
            <person name="Culley D."/>
            <person name="Daum C."/>
            <person name="Ezra D."/>
            <person name="Gonzalez J."/>
            <person name="Henrissat B."/>
            <person name="Kuo A."/>
            <person name="Liang C."/>
            <person name="Lipzen A."/>
            <person name="Lutzoni F."/>
            <person name="Magnuson J."/>
            <person name="Mondo S."/>
            <person name="Nolan M."/>
            <person name="Ohm R."/>
            <person name="Pangilinan J."/>
            <person name="Park H.-J."/>
            <person name="Ramirez L."/>
            <person name="Alfaro M."/>
            <person name="Sun H."/>
            <person name="Tritt A."/>
            <person name="Yoshinaga Y."/>
            <person name="Zwiers L.-H."/>
            <person name="Turgeon B."/>
            <person name="Goodwin S."/>
            <person name="Spatafora J."/>
            <person name="Crous P."/>
            <person name="Grigoriev I."/>
        </authorList>
    </citation>
    <scope>NUCLEOTIDE SEQUENCE</scope>
    <source>
        <strain evidence="1">CBS 379.55</strain>
    </source>
</reference>
<proteinExistence type="predicted"/>
<dbReference type="EMBL" id="ML986495">
    <property type="protein sequence ID" value="KAF2275801.1"/>
    <property type="molecule type" value="Genomic_DNA"/>
</dbReference>